<keyword evidence="7" id="KW-0406">Ion transport</keyword>
<dbReference type="PANTHER" id="PTHR42643">
    <property type="entry name" value="IONOTROPIC RECEPTOR 20A-RELATED"/>
    <property type="match status" value="1"/>
</dbReference>
<dbReference type="AlphaFoldDB" id="A0A443SL81"/>
<feature type="transmembrane region" description="Helical" evidence="16">
    <location>
        <begin position="581"/>
        <end position="603"/>
    </location>
</feature>
<evidence type="ECO:0000256" key="11">
    <source>
        <dbReference type="ARBA" id="ARBA00023286"/>
    </source>
</evidence>
<comment type="caution">
    <text evidence="18">The sequence shown here is derived from an EMBL/GenBank/DDBJ whole genome shotgun (WGS) entry which is preliminary data.</text>
</comment>
<name>A0A443SL81_9ACAR</name>
<dbReference type="Proteomes" id="UP000288716">
    <property type="component" value="Unassembled WGS sequence"/>
</dbReference>
<evidence type="ECO:0000256" key="1">
    <source>
        <dbReference type="ARBA" id="ARBA00004651"/>
    </source>
</evidence>
<dbReference type="InterPro" id="IPR001320">
    <property type="entry name" value="Iontro_rcpt_C"/>
</dbReference>
<dbReference type="SMART" id="SM00918">
    <property type="entry name" value="Lig_chan-Glu_bd"/>
    <property type="match status" value="1"/>
</dbReference>
<evidence type="ECO:0000256" key="2">
    <source>
        <dbReference type="ARBA" id="ARBA00008685"/>
    </source>
</evidence>
<dbReference type="Gene3D" id="1.10.287.70">
    <property type="match status" value="1"/>
</dbReference>
<evidence type="ECO:0000256" key="7">
    <source>
        <dbReference type="ARBA" id="ARBA00023065"/>
    </source>
</evidence>
<dbReference type="Pfam" id="PF10613">
    <property type="entry name" value="Lig_chan-Glu_bd"/>
    <property type="match status" value="1"/>
</dbReference>
<keyword evidence="9 18" id="KW-0675">Receptor</keyword>
<evidence type="ECO:0000256" key="12">
    <source>
        <dbReference type="ARBA" id="ARBA00023303"/>
    </source>
</evidence>
<evidence type="ECO:0000256" key="15">
    <source>
        <dbReference type="PIRSR" id="PIRSR601508-3"/>
    </source>
</evidence>
<comment type="similarity">
    <text evidence="2">Belongs to the glutamate-gated ion channel (TC 1.A.10.1) family.</text>
</comment>
<evidence type="ECO:0000259" key="17">
    <source>
        <dbReference type="SMART" id="SM00918"/>
    </source>
</evidence>
<dbReference type="SUPFAM" id="SSF53850">
    <property type="entry name" value="Periplasmic binding protein-like II"/>
    <property type="match status" value="1"/>
</dbReference>
<keyword evidence="11" id="KW-1071">Ligand-gated ion channel</keyword>
<dbReference type="OrthoDB" id="5984008at2759"/>
<evidence type="ECO:0000313" key="19">
    <source>
        <dbReference type="Proteomes" id="UP000288716"/>
    </source>
</evidence>
<dbReference type="GO" id="GO:0050906">
    <property type="term" value="P:detection of stimulus involved in sensory perception"/>
    <property type="evidence" value="ECO:0007669"/>
    <property type="project" value="UniProtKB-ARBA"/>
</dbReference>
<keyword evidence="5 16" id="KW-0812">Transmembrane</keyword>
<protein>
    <submittedName>
        <fullName evidence="18">Glutamate receptor: ionotropic kainate 3-like protein 1</fullName>
    </submittedName>
</protein>
<feature type="site" description="Crucial to convey clamshell closure to channel opening" evidence="14">
    <location>
        <position position="417"/>
    </location>
</feature>
<evidence type="ECO:0000313" key="18">
    <source>
        <dbReference type="EMBL" id="RWS28262.1"/>
    </source>
</evidence>
<dbReference type="GO" id="GO:0038023">
    <property type="term" value="F:signaling receptor activity"/>
    <property type="evidence" value="ECO:0007669"/>
    <property type="project" value="InterPro"/>
</dbReference>
<feature type="transmembrane region" description="Helical" evidence="16">
    <location>
        <begin position="389"/>
        <end position="410"/>
    </location>
</feature>
<evidence type="ECO:0000256" key="16">
    <source>
        <dbReference type="SAM" id="Phobius"/>
    </source>
</evidence>
<evidence type="ECO:0000256" key="9">
    <source>
        <dbReference type="ARBA" id="ARBA00023170"/>
    </source>
</evidence>
<dbReference type="GO" id="GO:0015276">
    <property type="term" value="F:ligand-gated monoatomic ion channel activity"/>
    <property type="evidence" value="ECO:0007669"/>
    <property type="project" value="InterPro"/>
</dbReference>
<keyword evidence="15" id="KW-1015">Disulfide bond</keyword>
<dbReference type="InterPro" id="IPR001508">
    <property type="entry name" value="Iono_Glu_rcpt_met"/>
</dbReference>
<dbReference type="PRINTS" id="PR00177">
    <property type="entry name" value="NMDARECEPTOR"/>
</dbReference>
<dbReference type="PANTHER" id="PTHR42643:SF24">
    <property type="entry name" value="IONOTROPIC RECEPTOR 60A"/>
    <property type="match status" value="1"/>
</dbReference>
<evidence type="ECO:0000256" key="4">
    <source>
        <dbReference type="ARBA" id="ARBA00022475"/>
    </source>
</evidence>
<keyword evidence="19" id="KW-1185">Reference proteome</keyword>
<feature type="disulfide bond" evidence="15">
    <location>
        <begin position="502"/>
        <end position="559"/>
    </location>
</feature>
<evidence type="ECO:0000256" key="13">
    <source>
        <dbReference type="PIRSR" id="PIRSR601508-1"/>
    </source>
</evidence>
<dbReference type="EMBL" id="NCKV01001482">
    <property type="protein sequence ID" value="RWS28262.1"/>
    <property type="molecule type" value="Genomic_DNA"/>
</dbReference>
<keyword evidence="6 16" id="KW-1133">Transmembrane helix</keyword>
<reference evidence="18 19" key="1">
    <citation type="journal article" date="2018" name="Gigascience">
        <title>Genomes of trombidid mites reveal novel predicted allergens and laterally-transferred genes associated with secondary metabolism.</title>
        <authorList>
            <person name="Dong X."/>
            <person name="Chaisiri K."/>
            <person name="Xia D."/>
            <person name="Armstrong S.D."/>
            <person name="Fang Y."/>
            <person name="Donnelly M.J."/>
            <person name="Kadowaki T."/>
            <person name="McGarry J.W."/>
            <person name="Darby A.C."/>
            <person name="Makepeace B.L."/>
        </authorList>
    </citation>
    <scope>NUCLEOTIDE SEQUENCE [LARGE SCALE GENOMIC DNA]</scope>
    <source>
        <strain evidence="18">UoL-UT</strain>
    </source>
</reference>
<feature type="non-terminal residue" evidence="18">
    <location>
        <position position="1"/>
    </location>
</feature>
<proteinExistence type="inferred from homology"/>
<evidence type="ECO:0000256" key="6">
    <source>
        <dbReference type="ARBA" id="ARBA00022989"/>
    </source>
</evidence>
<dbReference type="Pfam" id="PF00060">
    <property type="entry name" value="Lig_chan"/>
    <property type="match status" value="1"/>
</dbReference>
<evidence type="ECO:0000256" key="14">
    <source>
        <dbReference type="PIRSR" id="PIRSR601508-2"/>
    </source>
</evidence>
<keyword evidence="3" id="KW-0813">Transport</keyword>
<dbReference type="InterPro" id="IPR052192">
    <property type="entry name" value="Insect_Ionotropic_Sensory_Rcpt"/>
</dbReference>
<organism evidence="18 19">
    <name type="scientific">Leptotrombidium deliense</name>
    <dbReference type="NCBI Taxonomy" id="299467"/>
    <lineage>
        <taxon>Eukaryota</taxon>
        <taxon>Metazoa</taxon>
        <taxon>Ecdysozoa</taxon>
        <taxon>Arthropoda</taxon>
        <taxon>Chelicerata</taxon>
        <taxon>Arachnida</taxon>
        <taxon>Acari</taxon>
        <taxon>Acariformes</taxon>
        <taxon>Trombidiformes</taxon>
        <taxon>Prostigmata</taxon>
        <taxon>Anystina</taxon>
        <taxon>Parasitengona</taxon>
        <taxon>Trombiculoidea</taxon>
        <taxon>Trombiculidae</taxon>
        <taxon>Leptotrombidium</taxon>
    </lineage>
</organism>
<keyword evidence="12" id="KW-0407">Ion channel</keyword>
<evidence type="ECO:0000256" key="8">
    <source>
        <dbReference type="ARBA" id="ARBA00023136"/>
    </source>
</evidence>
<comment type="subcellular location">
    <subcellularLocation>
        <location evidence="1">Cell membrane</location>
        <topology evidence="1">Multi-pass membrane protein</topology>
    </subcellularLocation>
</comment>
<dbReference type="VEuPathDB" id="VectorBase:LDEU003780"/>
<feature type="domain" description="Ionotropic glutamate receptor L-glutamate and glycine-binding" evidence="17">
    <location>
        <begin position="203"/>
        <end position="262"/>
    </location>
</feature>
<keyword evidence="10" id="KW-0325">Glycoprotein</keyword>
<dbReference type="Gene3D" id="3.40.190.10">
    <property type="entry name" value="Periplasmic binding protein-like II"/>
    <property type="match status" value="1"/>
</dbReference>
<dbReference type="GO" id="GO:0005886">
    <property type="term" value="C:plasma membrane"/>
    <property type="evidence" value="ECO:0007669"/>
    <property type="project" value="UniProtKB-SubCell"/>
</dbReference>
<dbReference type="InterPro" id="IPR019594">
    <property type="entry name" value="Glu/Gly-bd"/>
</dbReference>
<keyword evidence="4" id="KW-1003">Cell membrane</keyword>
<feature type="binding site" evidence="13">
    <location>
        <position position="275"/>
    </location>
    <ligand>
        <name>L-glutamate</name>
        <dbReference type="ChEBI" id="CHEBI:29985"/>
    </ligand>
</feature>
<accession>A0A443SL81</accession>
<evidence type="ECO:0000256" key="10">
    <source>
        <dbReference type="ARBA" id="ARBA00023180"/>
    </source>
</evidence>
<evidence type="ECO:0000256" key="3">
    <source>
        <dbReference type="ARBA" id="ARBA00022448"/>
    </source>
</evidence>
<keyword evidence="8 16" id="KW-0472">Membrane</keyword>
<evidence type="ECO:0000256" key="5">
    <source>
        <dbReference type="ARBA" id="ARBA00022692"/>
    </source>
</evidence>
<sequence>AYNKTLLEYPRKWLVIFTNVVKRKRYWNKMSPLFALSNTAIVQREVSEYGHCHELKEGCQMKLAFEIFKEATKKVASETEYDFTDLDMKRRTKNRMLAELRLLLGNDETFAQYCGNCDRYVLQVYETDKKRKSTKSAKPEISWIDSGVDLDPRNVKISRSGHWTPFKGLLEASERVSRKFEGGNLGGREVKVGIVEQFPLINVYYEKNNVCNVSGVTVEMLYLLSWRMNFTIKWVCDPKVRELGIYNEKTKQWTGMIGKLARKEIEMTGNGYWKSIEMMESGKFAFTDPYDVENVGIIVKKAIEDHPFLFTTPFTWDTWFCIFGSFAIIGPLLWSVQTFSRYYDFYNLRDGKGFFRLDNCIWYCYGAFLQQGGDHLPWAISGRVAIAFWWMYVTVTVTLYSGNMVALLTFPKIIQPIENAGDLMDAWFMSHGTIKDDPIQVMTKEAMYGPLVDLRKRMHYYKFPEEKDKVLTWVGWGFLGFIAREHEARHWISQRYYQENFCSMFFAKEPVLTMPVHFVLRNDVSKGMMDQINEELYIMTRSGVAQYWKQIFQEPGNDCMYPFVIHAGDVKKVQVKHMIGAFYILSGGLVAAILAMFCEIIHFCRLRVRRPDTRPLTFTQWLRKWYIRLTTGQLYADWYERNSDGTAKEKVAKSSPIAQAGGYNDDRYGKSWGNGQRPKIFSTVYGMQYGAVYGNQLSTMYNTKENFNYFAFDPSKKGNNTGKQNLNLPNINKP</sequence>
<feature type="site" description="Interaction with the cone snail toxin Con-ikot-ikot" evidence="14">
    <location>
        <position position="444"/>
    </location>
</feature>
<gene>
    <name evidence="18" type="ORF">B4U80_05435</name>
</gene>